<evidence type="ECO:0000259" key="9">
    <source>
        <dbReference type="PROSITE" id="PS50156"/>
    </source>
</evidence>
<keyword evidence="6" id="KW-0175">Coiled coil</keyword>
<feature type="region of interest" description="Disordered" evidence="7">
    <location>
        <begin position="909"/>
        <end position="931"/>
    </location>
</feature>
<reference evidence="10" key="2">
    <citation type="submission" date="2021-04" db="EMBL/GenBank/DDBJ databases">
        <authorList>
            <person name="Gilroy R."/>
        </authorList>
    </citation>
    <scope>NUCLEOTIDE SEQUENCE</scope>
    <source>
        <strain evidence="10">ChiHjej10B9-4811</strain>
    </source>
</reference>
<dbReference type="Pfam" id="PF03176">
    <property type="entry name" value="MMPL"/>
    <property type="match status" value="2"/>
</dbReference>
<feature type="transmembrane region" description="Helical" evidence="8">
    <location>
        <begin position="16"/>
        <end position="37"/>
    </location>
</feature>
<dbReference type="PANTHER" id="PTHR33406">
    <property type="entry name" value="MEMBRANE PROTEIN MJ1562-RELATED"/>
    <property type="match status" value="1"/>
</dbReference>
<evidence type="ECO:0000256" key="2">
    <source>
        <dbReference type="ARBA" id="ARBA00022475"/>
    </source>
</evidence>
<feature type="domain" description="SSD" evidence="9">
    <location>
        <begin position="365"/>
        <end position="497"/>
    </location>
</feature>
<dbReference type="InterPro" id="IPR050545">
    <property type="entry name" value="Mycobact_MmpL"/>
</dbReference>
<dbReference type="InterPro" id="IPR004869">
    <property type="entry name" value="MMPL_dom"/>
</dbReference>
<keyword evidence="3 8" id="KW-0812">Transmembrane</keyword>
<dbReference type="EMBL" id="DWUS01000097">
    <property type="protein sequence ID" value="HJD51064.1"/>
    <property type="molecule type" value="Genomic_DNA"/>
</dbReference>
<dbReference type="Proteomes" id="UP000823908">
    <property type="component" value="Unassembled WGS sequence"/>
</dbReference>
<organism evidence="10 11">
    <name type="scientific">Candidatus Rothia avistercoris</name>
    <dbReference type="NCBI Taxonomy" id="2840479"/>
    <lineage>
        <taxon>Bacteria</taxon>
        <taxon>Bacillati</taxon>
        <taxon>Actinomycetota</taxon>
        <taxon>Actinomycetes</taxon>
        <taxon>Micrococcales</taxon>
        <taxon>Micrococcaceae</taxon>
        <taxon>Rothia</taxon>
    </lineage>
</organism>
<keyword evidence="4 8" id="KW-1133">Transmembrane helix</keyword>
<sequence>MSEFLYKVGSFAAHRAWAVIGIWALVIALAGGAYASFKGELTDSITIPGTEAQLVQEELTDTFNLNLNAGTGSAIVQTEDGSAFTDEQKAAVASAVAEAETVEGVDSATDPFAIAQQLADGKAQLDAGQAELSGGEQQLADGQAQLDDAKAQLDSGQAELDSRRAELESGQQQLDEGYAQLEDAQNQLNEARSRLEGEDAPPEAFGELNGQQAQLDAQRAQLDATAEQLNQGHTQLEEAQAQLDQGRADYEAGLAQLEDSRSQLESGKSTIEQNAGLLQMSESGVAISEDNSTAIISVTFDAETGSIPAETLDAAQQKLNVLSDNGLTVTYDQYMQGVEPEMNATAEAIGIGIAFIVLFLMLGTLVAAGLPVIMAIIGVGTSALAVLSLSSVIEMTSTTPTLGTMLGLAVGIDYTLFILNRHRTNLAKGMNVKGSIALATGTSGGAVFFAGATVIIALLGLNVVGIPFLGVMGNAGAFAVAVAVAVATTLSPAVMSLLGERVLSKKQRAKIAAGAQAASEDDAQAASIRAEAKQAAADHEEAHRGWIGLILKKPIATVAAVVLALGAVALPVTDMRLGLPTGASQTTDSAAYISYTTIADKFGEGQNGPIVVAARLPEGTTEEQAKALQVEVGQDLLDQSDVSAVIPAMISDDNSALLYQVIPDEGPNAQSTNDLVHTLRDMTLSTDNGEVTFGVTGQTAMAVDIAQNLAEVLPVYVALVMGLSLLVLILVFRSILVPVTATLGFLFSLLAALGATTAVFQWGWVAELFNVSTPGPLLAFLPILAVGILFGLAMDYQLFLVSGMREAYSHGRGAKTSVVVGYHHGARVVTAAALIMAGVFIGFVFSGDPMIASIGFVLAVGVLLDAFVVRMTLIPALMYLLGEKAWWLPAGLDSLLPDLDVEGTKLEARTQEEEAAPAPTEARTSAPVEDARHEVMAPAPTQQPASAPEGPVSPTQVVAVESTRALAQAAVIAADQALAAEDEAQVEAQRAARAAREALKALSEQQKEQ</sequence>
<name>A0A9D2UEP5_9MICC</name>
<feature type="transmembrane region" description="Helical" evidence="8">
    <location>
        <begin position="348"/>
        <end position="367"/>
    </location>
</feature>
<dbReference type="Gene3D" id="1.10.287.1490">
    <property type="match status" value="1"/>
</dbReference>
<evidence type="ECO:0000313" key="10">
    <source>
        <dbReference type="EMBL" id="HJD51064.1"/>
    </source>
</evidence>
<gene>
    <name evidence="10" type="ORF">H9908_04285</name>
</gene>
<accession>A0A9D2UEP5</accession>
<reference evidence="10" key="1">
    <citation type="journal article" date="2021" name="PeerJ">
        <title>Extensive microbial diversity within the chicken gut microbiome revealed by metagenomics and culture.</title>
        <authorList>
            <person name="Gilroy R."/>
            <person name="Ravi A."/>
            <person name="Getino M."/>
            <person name="Pursley I."/>
            <person name="Horton D.L."/>
            <person name="Alikhan N.F."/>
            <person name="Baker D."/>
            <person name="Gharbi K."/>
            <person name="Hall N."/>
            <person name="Watson M."/>
            <person name="Adriaenssens E.M."/>
            <person name="Foster-Nyarko E."/>
            <person name="Jarju S."/>
            <person name="Secka A."/>
            <person name="Antonio M."/>
            <person name="Oren A."/>
            <person name="Chaudhuri R.R."/>
            <person name="La Ragione R."/>
            <person name="Hildebrand F."/>
            <person name="Pallen M.J."/>
        </authorList>
    </citation>
    <scope>NUCLEOTIDE SEQUENCE</scope>
    <source>
        <strain evidence="10">ChiHjej10B9-4811</strain>
    </source>
</reference>
<feature type="transmembrane region" description="Helical" evidence="8">
    <location>
        <begin position="777"/>
        <end position="804"/>
    </location>
</feature>
<feature type="transmembrane region" description="Helical" evidence="8">
    <location>
        <begin position="713"/>
        <end position="732"/>
    </location>
</feature>
<feature type="transmembrane region" description="Helical" evidence="8">
    <location>
        <begin position="744"/>
        <end position="765"/>
    </location>
</feature>
<feature type="transmembrane region" description="Helical" evidence="8">
    <location>
        <begin position="851"/>
        <end position="869"/>
    </location>
</feature>
<feature type="transmembrane region" description="Helical" evidence="8">
    <location>
        <begin position="554"/>
        <end position="572"/>
    </location>
</feature>
<evidence type="ECO:0000256" key="5">
    <source>
        <dbReference type="ARBA" id="ARBA00023136"/>
    </source>
</evidence>
<evidence type="ECO:0000256" key="4">
    <source>
        <dbReference type="ARBA" id="ARBA00022989"/>
    </source>
</evidence>
<protein>
    <submittedName>
        <fullName evidence="10">MMPL family transporter</fullName>
    </submittedName>
</protein>
<feature type="coiled-coil region" evidence="6">
    <location>
        <begin position="132"/>
        <end position="274"/>
    </location>
</feature>
<dbReference type="PANTHER" id="PTHR33406:SF13">
    <property type="entry name" value="MEMBRANE PROTEIN YDFJ"/>
    <property type="match status" value="1"/>
</dbReference>
<feature type="transmembrane region" description="Helical" evidence="8">
    <location>
        <begin position="440"/>
        <end position="469"/>
    </location>
</feature>
<evidence type="ECO:0000256" key="6">
    <source>
        <dbReference type="SAM" id="Coils"/>
    </source>
</evidence>
<dbReference type="AlphaFoldDB" id="A0A9D2UEP5"/>
<comment type="caution">
    <text evidence="10">The sequence shown here is derived from an EMBL/GenBank/DDBJ whole genome shotgun (WGS) entry which is preliminary data.</text>
</comment>
<feature type="transmembrane region" description="Helical" evidence="8">
    <location>
        <begin position="825"/>
        <end position="845"/>
    </location>
</feature>
<dbReference type="SUPFAM" id="SSF82866">
    <property type="entry name" value="Multidrug efflux transporter AcrB transmembrane domain"/>
    <property type="match status" value="2"/>
</dbReference>
<feature type="transmembrane region" description="Helical" evidence="8">
    <location>
        <begin position="399"/>
        <end position="419"/>
    </location>
</feature>
<dbReference type="PROSITE" id="PS50156">
    <property type="entry name" value="SSD"/>
    <property type="match status" value="1"/>
</dbReference>
<proteinExistence type="predicted"/>
<keyword evidence="5 8" id="KW-0472">Membrane</keyword>
<dbReference type="InterPro" id="IPR000731">
    <property type="entry name" value="SSD"/>
</dbReference>
<evidence type="ECO:0000256" key="3">
    <source>
        <dbReference type="ARBA" id="ARBA00022692"/>
    </source>
</evidence>
<dbReference type="GO" id="GO:0005886">
    <property type="term" value="C:plasma membrane"/>
    <property type="evidence" value="ECO:0007669"/>
    <property type="project" value="UniProtKB-SubCell"/>
</dbReference>
<feature type="compositionally biased region" description="Low complexity" evidence="7">
    <location>
        <begin position="916"/>
        <end position="927"/>
    </location>
</feature>
<evidence type="ECO:0000256" key="7">
    <source>
        <dbReference type="SAM" id="MobiDB-lite"/>
    </source>
</evidence>
<evidence type="ECO:0000313" key="11">
    <source>
        <dbReference type="Proteomes" id="UP000823908"/>
    </source>
</evidence>
<feature type="transmembrane region" description="Helical" evidence="8">
    <location>
        <begin position="475"/>
        <end position="498"/>
    </location>
</feature>
<dbReference type="Gene3D" id="1.20.1640.10">
    <property type="entry name" value="Multidrug efflux transporter AcrB transmembrane domain"/>
    <property type="match status" value="2"/>
</dbReference>
<keyword evidence="2" id="KW-1003">Cell membrane</keyword>
<evidence type="ECO:0000256" key="8">
    <source>
        <dbReference type="SAM" id="Phobius"/>
    </source>
</evidence>
<evidence type="ECO:0000256" key="1">
    <source>
        <dbReference type="ARBA" id="ARBA00004651"/>
    </source>
</evidence>
<comment type="subcellular location">
    <subcellularLocation>
        <location evidence="1">Cell membrane</location>
        <topology evidence="1">Multi-pass membrane protein</topology>
    </subcellularLocation>
</comment>